<organism evidence="1 2">
    <name type="scientific">Artemisia annua</name>
    <name type="common">Sweet wormwood</name>
    <dbReference type="NCBI Taxonomy" id="35608"/>
    <lineage>
        <taxon>Eukaryota</taxon>
        <taxon>Viridiplantae</taxon>
        <taxon>Streptophyta</taxon>
        <taxon>Embryophyta</taxon>
        <taxon>Tracheophyta</taxon>
        <taxon>Spermatophyta</taxon>
        <taxon>Magnoliopsida</taxon>
        <taxon>eudicotyledons</taxon>
        <taxon>Gunneridae</taxon>
        <taxon>Pentapetalae</taxon>
        <taxon>asterids</taxon>
        <taxon>campanulids</taxon>
        <taxon>Asterales</taxon>
        <taxon>Asteraceae</taxon>
        <taxon>Asteroideae</taxon>
        <taxon>Anthemideae</taxon>
        <taxon>Artemisiinae</taxon>
        <taxon>Artemisia</taxon>
    </lineage>
</organism>
<name>A0A2U1NF80_ARTAN</name>
<keyword evidence="2" id="KW-1185">Reference proteome</keyword>
<reference evidence="1 2" key="1">
    <citation type="journal article" date="2018" name="Mol. Plant">
        <title>The genome of Artemisia annua provides insight into the evolution of Asteraceae family and artemisinin biosynthesis.</title>
        <authorList>
            <person name="Shen Q."/>
            <person name="Zhang L."/>
            <person name="Liao Z."/>
            <person name="Wang S."/>
            <person name="Yan T."/>
            <person name="Shi P."/>
            <person name="Liu M."/>
            <person name="Fu X."/>
            <person name="Pan Q."/>
            <person name="Wang Y."/>
            <person name="Lv Z."/>
            <person name="Lu X."/>
            <person name="Zhang F."/>
            <person name="Jiang W."/>
            <person name="Ma Y."/>
            <person name="Chen M."/>
            <person name="Hao X."/>
            <person name="Li L."/>
            <person name="Tang Y."/>
            <person name="Lv G."/>
            <person name="Zhou Y."/>
            <person name="Sun X."/>
            <person name="Brodelius P.E."/>
            <person name="Rose J.K.C."/>
            <person name="Tang K."/>
        </authorList>
    </citation>
    <scope>NUCLEOTIDE SEQUENCE [LARGE SCALE GENOMIC DNA]</scope>
    <source>
        <strain evidence="2">cv. Huhao1</strain>
        <tissue evidence="1">Leaf</tissue>
    </source>
</reference>
<comment type="caution">
    <text evidence="1">The sequence shown here is derived from an EMBL/GenBank/DDBJ whole genome shotgun (WGS) entry which is preliminary data.</text>
</comment>
<sequence length="107" mass="12324">MLEEGSGAAVLVHTKSCETLECHTICNKSQRFVKISQDQKAFFKKKVKENAKKPLRPKHKVRGKTKTYVIEDEEVTDMSADEYGGILDPNLKLVQRRAYTFKDFLNF</sequence>
<proteinExistence type="predicted"/>
<evidence type="ECO:0000313" key="1">
    <source>
        <dbReference type="EMBL" id="PWA72157.1"/>
    </source>
</evidence>
<gene>
    <name evidence="1" type="ORF">CTI12_AA273570</name>
</gene>
<dbReference type="EMBL" id="PKPP01002954">
    <property type="protein sequence ID" value="PWA72157.1"/>
    <property type="molecule type" value="Genomic_DNA"/>
</dbReference>
<protein>
    <submittedName>
        <fullName evidence="1">Uncharacterized protein</fullName>
    </submittedName>
</protein>
<dbReference type="AlphaFoldDB" id="A0A2U1NF80"/>
<dbReference type="Proteomes" id="UP000245207">
    <property type="component" value="Unassembled WGS sequence"/>
</dbReference>
<accession>A0A2U1NF80</accession>
<evidence type="ECO:0000313" key="2">
    <source>
        <dbReference type="Proteomes" id="UP000245207"/>
    </source>
</evidence>